<accession>A0A9Q5I5X8</accession>
<dbReference type="InterPro" id="IPR027443">
    <property type="entry name" value="IPNS-like_sf"/>
</dbReference>
<comment type="similarity">
    <text evidence="1 5">Belongs to the iron/ascorbate-dependent oxidoreductase family.</text>
</comment>
<evidence type="ECO:0000256" key="3">
    <source>
        <dbReference type="ARBA" id="ARBA00023002"/>
    </source>
</evidence>
<dbReference type="EMBL" id="LNZH02000004">
    <property type="protein sequence ID" value="OCB92278.1"/>
    <property type="molecule type" value="Genomic_DNA"/>
</dbReference>
<reference evidence="8" key="1">
    <citation type="submission" date="2016-06" db="EMBL/GenBank/DDBJ databases">
        <title>Draft Genome sequence of the fungus Inonotus baumii.</title>
        <authorList>
            <person name="Zhu H."/>
            <person name="Lin W."/>
        </authorList>
    </citation>
    <scope>NUCLEOTIDE SEQUENCE</scope>
    <source>
        <strain evidence="8">821</strain>
    </source>
</reference>
<evidence type="ECO:0000256" key="5">
    <source>
        <dbReference type="RuleBase" id="RU003682"/>
    </source>
</evidence>
<dbReference type="Proteomes" id="UP000757232">
    <property type="component" value="Unassembled WGS sequence"/>
</dbReference>
<keyword evidence="9" id="KW-1185">Reference proteome</keyword>
<protein>
    <submittedName>
        <fullName evidence="8">Clavaminate synthase-like protein</fullName>
    </submittedName>
</protein>
<comment type="caution">
    <text evidence="8">The sequence shown here is derived from an EMBL/GenBank/DDBJ whole genome shotgun (WGS) entry which is preliminary data.</text>
</comment>
<dbReference type="InterPro" id="IPR026992">
    <property type="entry name" value="DIOX_N"/>
</dbReference>
<dbReference type="OrthoDB" id="406156at2759"/>
<keyword evidence="4 5" id="KW-0408">Iron</keyword>
<keyword evidence="3 5" id="KW-0560">Oxidoreductase</keyword>
<sequence length="375" mass="41880">MLGFHNIQESSVNMPGLTLPPFPDNFPTHPLLVIDYGLLKAGDIKEIDKFWKAATELGFWYLKNHGADELVNGMFDTGAEMMDLPLEEKMKWLRGDGTESFGYIFRCKPIGAYATNEYGNPDNTEYLNVSREDALAYPEVVHRTYPPVVNARMESTIIPFVHKSIEVLDAIMTIFDRKLGLPEGTLADLHAHMDRSGSDARVIKSPPKYRNDGGPVDKDKVSIGAHTDFGSLTFLHNRLGGLQVLPPGSEDWHYVLPVPGHAICNIGDSLGLFSGGVLRSNMHRVVPPPGPQSAYPRWSVAFFTRPGNDVKLRALEESPIVREALSRMSPEQRAKYFPNVTQGQWLARRRDNVTLKNRKASIHSNIKSSLDNFAL</sequence>
<dbReference type="Gene3D" id="2.60.120.330">
    <property type="entry name" value="B-lactam Antibiotic, Isopenicillin N Synthase, Chain"/>
    <property type="match status" value="1"/>
</dbReference>
<proteinExistence type="inferred from homology"/>
<dbReference type="Pfam" id="PF03171">
    <property type="entry name" value="2OG-FeII_Oxy"/>
    <property type="match status" value="1"/>
</dbReference>
<keyword evidence="2 5" id="KW-0479">Metal-binding</keyword>
<evidence type="ECO:0000256" key="4">
    <source>
        <dbReference type="ARBA" id="ARBA00023004"/>
    </source>
</evidence>
<dbReference type="GO" id="GO:0016491">
    <property type="term" value="F:oxidoreductase activity"/>
    <property type="evidence" value="ECO:0007669"/>
    <property type="project" value="UniProtKB-KW"/>
</dbReference>
<evidence type="ECO:0000256" key="1">
    <source>
        <dbReference type="ARBA" id="ARBA00008056"/>
    </source>
</evidence>
<dbReference type="InterPro" id="IPR005123">
    <property type="entry name" value="Oxoglu/Fe-dep_dioxygenase_dom"/>
</dbReference>
<dbReference type="SUPFAM" id="SSF51197">
    <property type="entry name" value="Clavaminate synthase-like"/>
    <property type="match status" value="1"/>
</dbReference>
<dbReference type="AlphaFoldDB" id="A0A9Q5I5X8"/>
<dbReference type="PANTHER" id="PTHR10209:SF881">
    <property type="entry name" value="FI07970P-RELATED"/>
    <property type="match status" value="1"/>
</dbReference>
<organism evidence="8 9">
    <name type="scientific">Sanghuangporus baumii</name>
    <name type="common">Phellinus baumii</name>
    <dbReference type="NCBI Taxonomy" id="108892"/>
    <lineage>
        <taxon>Eukaryota</taxon>
        <taxon>Fungi</taxon>
        <taxon>Dikarya</taxon>
        <taxon>Basidiomycota</taxon>
        <taxon>Agaricomycotina</taxon>
        <taxon>Agaricomycetes</taxon>
        <taxon>Hymenochaetales</taxon>
        <taxon>Hymenochaetaceae</taxon>
        <taxon>Sanghuangporus</taxon>
    </lineage>
</organism>
<gene>
    <name evidence="8" type="ORF">A7U60_g285</name>
</gene>
<dbReference type="InterPro" id="IPR044861">
    <property type="entry name" value="IPNS-like_FE2OG_OXY"/>
</dbReference>
<evidence type="ECO:0000259" key="7">
    <source>
        <dbReference type="PROSITE" id="PS51471"/>
    </source>
</evidence>
<dbReference type="PROSITE" id="PS51471">
    <property type="entry name" value="FE2OG_OXY"/>
    <property type="match status" value="1"/>
</dbReference>
<evidence type="ECO:0000313" key="9">
    <source>
        <dbReference type="Proteomes" id="UP000757232"/>
    </source>
</evidence>
<evidence type="ECO:0000256" key="2">
    <source>
        <dbReference type="ARBA" id="ARBA00022723"/>
    </source>
</evidence>
<name>A0A9Q5I5X8_SANBA</name>
<dbReference type="Pfam" id="PF14226">
    <property type="entry name" value="DIOX_N"/>
    <property type="match status" value="1"/>
</dbReference>
<feature type="region of interest" description="Disordered" evidence="6">
    <location>
        <begin position="197"/>
        <end position="217"/>
    </location>
</feature>
<dbReference type="GO" id="GO:0046872">
    <property type="term" value="F:metal ion binding"/>
    <property type="evidence" value="ECO:0007669"/>
    <property type="project" value="UniProtKB-KW"/>
</dbReference>
<feature type="domain" description="Fe2OG dioxygenase" evidence="7">
    <location>
        <begin position="196"/>
        <end position="306"/>
    </location>
</feature>
<evidence type="ECO:0000313" key="8">
    <source>
        <dbReference type="EMBL" id="OCB92278.1"/>
    </source>
</evidence>
<dbReference type="PANTHER" id="PTHR10209">
    <property type="entry name" value="OXIDOREDUCTASE, 2OG-FE II OXYGENASE FAMILY PROTEIN"/>
    <property type="match status" value="1"/>
</dbReference>
<evidence type="ECO:0000256" key="6">
    <source>
        <dbReference type="SAM" id="MobiDB-lite"/>
    </source>
</evidence>